<evidence type="ECO:0000256" key="1">
    <source>
        <dbReference type="ARBA" id="ARBA00001947"/>
    </source>
</evidence>
<keyword evidence="10" id="KW-0067">ATP-binding</keyword>
<evidence type="ECO:0000256" key="8">
    <source>
        <dbReference type="ARBA" id="ARBA00022741"/>
    </source>
</evidence>
<dbReference type="FunFam" id="3.30.54.20:FF:000001">
    <property type="entry name" value="Alanine--tRNA ligase"/>
    <property type="match status" value="1"/>
</dbReference>
<dbReference type="FunFam" id="3.30.980.10:FF:000004">
    <property type="entry name" value="Alanine--tRNA ligase, cytoplasmic"/>
    <property type="match status" value="1"/>
</dbReference>
<dbReference type="InterPro" id="IPR009000">
    <property type="entry name" value="Transl_B-barrel_sf"/>
</dbReference>
<dbReference type="InterPro" id="IPR018164">
    <property type="entry name" value="Ala-tRNA-synth_IIc_N"/>
</dbReference>
<dbReference type="PROSITE" id="PS50860">
    <property type="entry name" value="AA_TRNA_LIGASE_II_ALA"/>
    <property type="match status" value="1"/>
</dbReference>
<keyword evidence="11" id="KW-0694">RNA-binding</keyword>
<dbReference type="InterPro" id="IPR018163">
    <property type="entry name" value="Thr/Ala-tRNA-synth_IIc_edit"/>
</dbReference>
<accession>X0RNH8</accession>
<dbReference type="EC" id="6.1.1.7" evidence="3"/>
<sequence>ILIERGETEFIGYDSVEAKSKVIAITKENKLVDKVTVGDKCEIYLEKTSFYAEKGGQIGDKGVITFPSKNNLLIEILDTQAPIEGLIAHFAEISKGEIKVGDEVLARVDLLRRKAIARNHTATHLLHRVLRDVLGEHVKQSGSAVNNHHLRFDFNHFAPLTIEELEKIENLVNEKILDELEVETKISNFDKAKEMGAIALFGEKYGEQVRVVKIGESSLELCGGTHLKSTSNIGLFKILNEEGIGSGIRRIEAVTGERALKYIKEKENIINEVLDILQIIPSEIPQKINQIIDNANNMKKKVKIIRNKLAHYEVDKLLSKKKEIKGVNVISLKVEAEDNNDLRNWGDLIKDKIKSGIVVLGTELDDGKVALLAMVTDDLAQKGYNAGNIIKAIAPIVGGKGGGKKSMAQAGGPKTDKLDQALEKVYEII</sequence>
<dbReference type="EMBL" id="BARS01000022">
    <property type="protein sequence ID" value="GAF70374.1"/>
    <property type="molecule type" value="Genomic_DNA"/>
</dbReference>
<feature type="domain" description="Alanyl-transfer RNA synthetases family profile" evidence="15">
    <location>
        <begin position="1"/>
        <end position="265"/>
    </location>
</feature>
<dbReference type="Gene3D" id="3.30.980.10">
    <property type="entry name" value="Threonyl-trna Synthetase, Chain A, domain 2"/>
    <property type="match status" value="1"/>
</dbReference>
<dbReference type="GO" id="GO:0005524">
    <property type="term" value="F:ATP binding"/>
    <property type="evidence" value="ECO:0007669"/>
    <property type="project" value="UniProtKB-KW"/>
</dbReference>
<evidence type="ECO:0000256" key="5">
    <source>
        <dbReference type="ARBA" id="ARBA00022555"/>
    </source>
</evidence>
<evidence type="ECO:0000256" key="13">
    <source>
        <dbReference type="ARBA" id="ARBA00023146"/>
    </source>
</evidence>
<dbReference type="GO" id="GO:0004813">
    <property type="term" value="F:alanine-tRNA ligase activity"/>
    <property type="evidence" value="ECO:0007669"/>
    <property type="project" value="UniProtKB-EC"/>
</dbReference>
<name>X0RNH8_9ZZZZ</name>
<proteinExistence type="inferred from homology"/>
<evidence type="ECO:0000256" key="2">
    <source>
        <dbReference type="ARBA" id="ARBA00008226"/>
    </source>
</evidence>
<keyword evidence="12" id="KW-0648">Protein biosynthesis</keyword>
<dbReference type="InterPro" id="IPR003156">
    <property type="entry name" value="DHHA1_dom"/>
</dbReference>
<keyword evidence="5" id="KW-0820">tRNA-binding</keyword>
<dbReference type="SUPFAM" id="SSF50447">
    <property type="entry name" value="Translation proteins"/>
    <property type="match status" value="1"/>
</dbReference>
<dbReference type="InterPro" id="IPR050058">
    <property type="entry name" value="Ala-tRNA_ligase"/>
</dbReference>
<dbReference type="FunFam" id="3.10.310.40:FF:000001">
    <property type="entry name" value="Alanine--tRNA ligase"/>
    <property type="match status" value="1"/>
</dbReference>
<keyword evidence="7" id="KW-0479">Metal-binding</keyword>
<evidence type="ECO:0000256" key="12">
    <source>
        <dbReference type="ARBA" id="ARBA00022917"/>
    </source>
</evidence>
<dbReference type="SMART" id="SM00863">
    <property type="entry name" value="tRNA_SAD"/>
    <property type="match status" value="1"/>
</dbReference>
<evidence type="ECO:0000256" key="10">
    <source>
        <dbReference type="ARBA" id="ARBA00022840"/>
    </source>
</evidence>
<dbReference type="Gene3D" id="2.40.30.130">
    <property type="match status" value="1"/>
</dbReference>
<dbReference type="Pfam" id="PF02272">
    <property type="entry name" value="DHHA1"/>
    <property type="match status" value="1"/>
</dbReference>
<protein>
    <recommendedName>
        <fullName evidence="4">Alanine--tRNA ligase</fullName>
        <ecNumber evidence="3">6.1.1.7</ecNumber>
    </recommendedName>
</protein>
<dbReference type="InterPro" id="IPR012947">
    <property type="entry name" value="tRNA_SAD"/>
</dbReference>
<gene>
    <name evidence="16" type="ORF">S01H1_00083</name>
</gene>
<keyword evidence="14" id="KW-0175">Coiled coil</keyword>
<dbReference type="GO" id="GO:0006419">
    <property type="term" value="P:alanyl-tRNA aminoacylation"/>
    <property type="evidence" value="ECO:0007669"/>
    <property type="project" value="InterPro"/>
</dbReference>
<dbReference type="Gene3D" id="6.10.250.550">
    <property type="match status" value="1"/>
</dbReference>
<evidence type="ECO:0000259" key="15">
    <source>
        <dbReference type="PROSITE" id="PS50860"/>
    </source>
</evidence>
<dbReference type="PANTHER" id="PTHR11777:SF9">
    <property type="entry name" value="ALANINE--TRNA LIGASE, CYTOPLASMIC"/>
    <property type="match status" value="1"/>
</dbReference>
<reference evidence="16" key="1">
    <citation type="journal article" date="2014" name="Front. Microbiol.">
        <title>High frequency of phylogenetically diverse reductive dehalogenase-homologous genes in deep subseafloor sedimentary metagenomes.</title>
        <authorList>
            <person name="Kawai M."/>
            <person name="Futagami T."/>
            <person name="Toyoda A."/>
            <person name="Takaki Y."/>
            <person name="Nishi S."/>
            <person name="Hori S."/>
            <person name="Arai W."/>
            <person name="Tsubouchi T."/>
            <person name="Morono Y."/>
            <person name="Uchiyama I."/>
            <person name="Ito T."/>
            <person name="Fujiyama A."/>
            <person name="Inagaki F."/>
            <person name="Takami H."/>
        </authorList>
    </citation>
    <scope>NUCLEOTIDE SEQUENCE</scope>
    <source>
        <strain evidence="16">Expedition CK06-06</strain>
    </source>
</reference>
<feature type="non-terminal residue" evidence="16">
    <location>
        <position position="1"/>
    </location>
</feature>
<evidence type="ECO:0000313" key="16">
    <source>
        <dbReference type="EMBL" id="GAF70374.1"/>
    </source>
</evidence>
<evidence type="ECO:0000256" key="9">
    <source>
        <dbReference type="ARBA" id="ARBA00022833"/>
    </source>
</evidence>
<dbReference type="GO" id="GO:0046872">
    <property type="term" value="F:metal ion binding"/>
    <property type="evidence" value="ECO:0007669"/>
    <property type="project" value="UniProtKB-KW"/>
</dbReference>
<keyword evidence="13" id="KW-0030">Aminoacyl-tRNA synthetase</keyword>
<evidence type="ECO:0000256" key="3">
    <source>
        <dbReference type="ARBA" id="ARBA00013168"/>
    </source>
</evidence>
<dbReference type="PANTHER" id="PTHR11777">
    <property type="entry name" value="ALANYL-TRNA SYNTHETASE"/>
    <property type="match status" value="1"/>
</dbReference>
<evidence type="ECO:0000256" key="4">
    <source>
        <dbReference type="ARBA" id="ARBA00017959"/>
    </source>
</evidence>
<dbReference type="InterPro" id="IPR018165">
    <property type="entry name" value="Ala-tRNA-synth_IIc_core"/>
</dbReference>
<comment type="similarity">
    <text evidence="2">Belongs to the class-II aminoacyl-tRNA synthetase family.</text>
</comment>
<keyword evidence="6" id="KW-0436">Ligase</keyword>
<feature type="coiled-coil region" evidence="14">
    <location>
        <begin position="288"/>
        <end position="315"/>
    </location>
</feature>
<evidence type="ECO:0000256" key="14">
    <source>
        <dbReference type="SAM" id="Coils"/>
    </source>
</evidence>
<evidence type="ECO:0000256" key="6">
    <source>
        <dbReference type="ARBA" id="ARBA00022598"/>
    </source>
</evidence>
<organism evidence="16">
    <name type="scientific">marine sediment metagenome</name>
    <dbReference type="NCBI Taxonomy" id="412755"/>
    <lineage>
        <taxon>unclassified sequences</taxon>
        <taxon>metagenomes</taxon>
        <taxon>ecological metagenomes</taxon>
    </lineage>
</organism>
<dbReference type="Gene3D" id="3.30.54.20">
    <property type="match status" value="1"/>
</dbReference>
<evidence type="ECO:0000256" key="7">
    <source>
        <dbReference type="ARBA" id="ARBA00022723"/>
    </source>
</evidence>
<dbReference type="GO" id="GO:0000049">
    <property type="term" value="F:tRNA binding"/>
    <property type="evidence" value="ECO:0007669"/>
    <property type="project" value="UniProtKB-KW"/>
</dbReference>
<dbReference type="GO" id="GO:0002161">
    <property type="term" value="F:aminoacyl-tRNA deacylase activity"/>
    <property type="evidence" value="ECO:0007669"/>
    <property type="project" value="TreeGrafter"/>
</dbReference>
<dbReference type="GO" id="GO:0005829">
    <property type="term" value="C:cytosol"/>
    <property type="evidence" value="ECO:0007669"/>
    <property type="project" value="TreeGrafter"/>
</dbReference>
<keyword evidence="8" id="KW-0547">Nucleotide-binding</keyword>
<dbReference type="SUPFAM" id="SSF55186">
    <property type="entry name" value="ThrRS/AlaRS common domain"/>
    <property type="match status" value="1"/>
</dbReference>
<keyword evidence="9" id="KW-0862">Zinc</keyword>
<comment type="caution">
    <text evidence="16">The sequence shown here is derived from an EMBL/GenBank/DDBJ whole genome shotgun (WGS) entry which is preliminary data.</text>
</comment>
<dbReference type="Pfam" id="PF07973">
    <property type="entry name" value="tRNA_SAD"/>
    <property type="match status" value="1"/>
</dbReference>
<dbReference type="Gene3D" id="3.10.310.40">
    <property type="match status" value="1"/>
</dbReference>
<comment type="cofactor">
    <cofactor evidence="1">
        <name>Zn(2+)</name>
        <dbReference type="ChEBI" id="CHEBI:29105"/>
    </cofactor>
</comment>
<dbReference type="Pfam" id="PF01411">
    <property type="entry name" value="tRNA-synt_2c"/>
    <property type="match status" value="1"/>
</dbReference>
<dbReference type="AlphaFoldDB" id="X0RNH8"/>
<evidence type="ECO:0000256" key="11">
    <source>
        <dbReference type="ARBA" id="ARBA00022884"/>
    </source>
</evidence>